<reference evidence="1 2" key="1">
    <citation type="submission" date="2024-07" db="EMBL/GenBank/DDBJ databases">
        <authorList>
            <person name="Akdeniz Z."/>
        </authorList>
    </citation>
    <scope>NUCLEOTIDE SEQUENCE [LARGE SCALE GENOMIC DNA]</scope>
</reference>
<dbReference type="Pfam" id="PF07004">
    <property type="entry name" value="SHIPPO-rpt"/>
    <property type="match status" value="1"/>
</dbReference>
<name>A0ABP1H4A5_9EUKA</name>
<dbReference type="Proteomes" id="UP001642409">
    <property type="component" value="Unassembled WGS sequence"/>
</dbReference>
<protein>
    <submittedName>
        <fullName evidence="1">Sperm-tail_PG-rich repeat</fullName>
    </submittedName>
</protein>
<organism evidence="1 2">
    <name type="scientific">Hexamita inflata</name>
    <dbReference type="NCBI Taxonomy" id="28002"/>
    <lineage>
        <taxon>Eukaryota</taxon>
        <taxon>Metamonada</taxon>
        <taxon>Diplomonadida</taxon>
        <taxon>Hexamitidae</taxon>
        <taxon>Hexamitinae</taxon>
        <taxon>Hexamita</taxon>
    </lineage>
</organism>
<keyword evidence="2" id="KW-1185">Reference proteome</keyword>
<dbReference type="InterPro" id="IPR010736">
    <property type="entry name" value="SHIPPO-rpt"/>
</dbReference>
<evidence type="ECO:0000313" key="1">
    <source>
        <dbReference type="EMBL" id="CAL5985752.1"/>
    </source>
</evidence>
<gene>
    <name evidence="1" type="ORF">HINF_LOCUS9081</name>
</gene>
<evidence type="ECO:0000313" key="2">
    <source>
        <dbReference type="Proteomes" id="UP001642409"/>
    </source>
</evidence>
<comment type="caution">
    <text evidence="1">The sequence shown here is derived from an EMBL/GenBank/DDBJ whole genome shotgun (WGS) entry which is preliminary data.</text>
</comment>
<sequence>MLFSYIQSLIYIFTSNECTPGPGSYDISQPTKYVSKSSPSVNIQKSTYSPFAQISNLYKNYKINIPSTAPGPQHYKIQNPQTQIPRKFSDQLARPEIKSDPMMSPLKYRMPEQKYIGHKFRRESVPYQFKNENPGPDAYDKNSSFDQMVANNNLIQRGWRLFQ</sequence>
<accession>A0ABP1H4A5</accession>
<proteinExistence type="predicted"/>
<dbReference type="EMBL" id="CAXDID020000019">
    <property type="protein sequence ID" value="CAL5985752.1"/>
    <property type="molecule type" value="Genomic_DNA"/>
</dbReference>